<evidence type="ECO:0000256" key="1">
    <source>
        <dbReference type="SAM" id="MobiDB-lite"/>
    </source>
</evidence>
<keyword evidence="4" id="KW-1185">Reference proteome</keyword>
<evidence type="ECO:0000313" key="3">
    <source>
        <dbReference type="EMBL" id="PWA48483.1"/>
    </source>
</evidence>
<protein>
    <submittedName>
        <fullName evidence="3">Hydroxyproline-rich glycoprotein family protein</fullName>
    </submittedName>
</protein>
<accession>A0A2U1LHL6</accession>
<dbReference type="Pfam" id="PF14200">
    <property type="entry name" value="RicinB_lectin_2"/>
    <property type="match status" value="1"/>
</dbReference>
<dbReference type="CDD" id="cd23431">
    <property type="entry name" value="beta-trefoil_Ricin_AtEULS3-like"/>
    <property type="match status" value="1"/>
</dbReference>
<sequence>MCGRRNSHHTYAPNTPNVKDPKPKLVKKVEHPKPKLVKKVEHPKPKLVKKVEHPKPKLVKKVEHPKPKLVKKFTDGRQTVKVFCKAKTDYALTIHNGHVVLAPSNQSDLHQHWIIHFGGGVKDKEGHPSFALVNKATGQAMKHSVGATYQVQLTTYDPHIRDESVLWTMSGSGDGYTRVRMANNIKLHVDAFSDINHGGVHEGTKIVLWEQKTDSSNQRWKMVDYCKFTNTNFTY</sequence>
<gene>
    <name evidence="3" type="ORF">CTI12_AA489950</name>
</gene>
<dbReference type="STRING" id="35608.A0A2U1LHL6"/>
<dbReference type="InterPro" id="IPR000772">
    <property type="entry name" value="Ricin_B_lectin"/>
</dbReference>
<dbReference type="PROSITE" id="PS50231">
    <property type="entry name" value="RICIN_B_LECTIN"/>
    <property type="match status" value="1"/>
</dbReference>
<proteinExistence type="predicted"/>
<dbReference type="EMBL" id="PKPP01009343">
    <property type="protein sequence ID" value="PWA48483.1"/>
    <property type="molecule type" value="Genomic_DNA"/>
</dbReference>
<dbReference type="Gene3D" id="2.80.10.50">
    <property type="match status" value="1"/>
</dbReference>
<dbReference type="AlphaFoldDB" id="A0A2U1LHL6"/>
<dbReference type="InterPro" id="IPR035992">
    <property type="entry name" value="Ricin_B-like_lectins"/>
</dbReference>
<dbReference type="PANTHER" id="PTHR31257:SF2">
    <property type="entry name" value="RICIN B-LIKE LECTIN EULS3"/>
    <property type="match status" value="1"/>
</dbReference>
<comment type="caution">
    <text evidence="3">The sequence shown here is derived from an EMBL/GenBank/DDBJ whole genome shotgun (WGS) entry which is preliminary data.</text>
</comment>
<evidence type="ECO:0000259" key="2">
    <source>
        <dbReference type="Pfam" id="PF14200"/>
    </source>
</evidence>
<dbReference type="SUPFAM" id="SSF50370">
    <property type="entry name" value="Ricin B-like lectins"/>
    <property type="match status" value="1"/>
</dbReference>
<dbReference type="InterPro" id="IPR040249">
    <property type="entry name" value="Ricin_B-like_lectin_EULS3-like"/>
</dbReference>
<organism evidence="3 4">
    <name type="scientific">Artemisia annua</name>
    <name type="common">Sweet wormwood</name>
    <dbReference type="NCBI Taxonomy" id="35608"/>
    <lineage>
        <taxon>Eukaryota</taxon>
        <taxon>Viridiplantae</taxon>
        <taxon>Streptophyta</taxon>
        <taxon>Embryophyta</taxon>
        <taxon>Tracheophyta</taxon>
        <taxon>Spermatophyta</taxon>
        <taxon>Magnoliopsida</taxon>
        <taxon>eudicotyledons</taxon>
        <taxon>Gunneridae</taxon>
        <taxon>Pentapetalae</taxon>
        <taxon>asterids</taxon>
        <taxon>campanulids</taxon>
        <taxon>Asterales</taxon>
        <taxon>Asteraceae</taxon>
        <taxon>Asteroideae</taxon>
        <taxon>Anthemideae</taxon>
        <taxon>Artemisiinae</taxon>
        <taxon>Artemisia</taxon>
    </lineage>
</organism>
<feature type="region of interest" description="Disordered" evidence="1">
    <location>
        <begin position="1"/>
        <end position="23"/>
    </location>
</feature>
<dbReference type="Proteomes" id="UP000245207">
    <property type="component" value="Unassembled WGS sequence"/>
</dbReference>
<name>A0A2U1LHL6_ARTAN</name>
<evidence type="ECO:0000313" key="4">
    <source>
        <dbReference type="Proteomes" id="UP000245207"/>
    </source>
</evidence>
<feature type="domain" description="Ricin B lectin" evidence="2">
    <location>
        <begin position="110"/>
        <end position="209"/>
    </location>
</feature>
<dbReference type="PANTHER" id="PTHR31257">
    <property type="entry name" value="RICIN B-LIKE LECTIN EULS3"/>
    <property type="match status" value="1"/>
</dbReference>
<dbReference type="OrthoDB" id="7769065at2759"/>
<reference evidence="3 4" key="1">
    <citation type="journal article" date="2018" name="Mol. Plant">
        <title>The genome of Artemisia annua provides insight into the evolution of Asteraceae family and artemisinin biosynthesis.</title>
        <authorList>
            <person name="Shen Q."/>
            <person name="Zhang L."/>
            <person name="Liao Z."/>
            <person name="Wang S."/>
            <person name="Yan T."/>
            <person name="Shi P."/>
            <person name="Liu M."/>
            <person name="Fu X."/>
            <person name="Pan Q."/>
            <person name="Wang Y."/>
            <person name="Lv Z."/>
            <person name="Lu X."/>
            <person name="Zhang F."/>
            <person name="Jiang W."/>
            <person name="Ma Y."/>
            <person name="Chen M."/>
            <person name="Hao X."/>
            <person name="Li L."/>
            <person name="Tang Y."/>
            <person name="Lv G."/>
            <person name="Zhou Y."/>
            <person name="Sun X."/>
            <person name="Brodelius P.E."/>
            <person name="Rose J.K.C."/>
            <person name="Tang K."/>
        </authorList>
    </citation>
    <scope>NUCLEOTIDE SEQUENCE [LARGE SCALE GENOMIC DNA]</scope>
    <source>
        <strain evidence="4">cv. Huhao1</strain>
        <tissue evidence="3">Leaf</tissue>
    </source>
</reference>